<proteinExistence type="predicted"/>
<gene>
    <name evidence="9" type="ORF">JKK62_05360</name>
</gene>
<dbReference type="GO" id="GO:0022857">
    <property type="term" value="F:transmembrane transporter activity"/>
    <property type="evidence" value="ECO:0007669"/>
    <property type="project" value="TreeGrafter"/>
</dbReference>
<keyword evidence="3 7" id="KW-0812">Transmembrane</keyword>
<organism evidence="9 10">
    <name type="scientific">Ruminococcus difficilis</name>
    <dbReference type="NCBI Taxonomy" id="2763069"/>
    <lineage>
        <taxon>Bacteria</taxon>
        <taxon>Bacillati</taxon>
        <taxon>Bacillota</taxon>
        <taxon>Clostridia</taxon>
        <taxon>Eubacteriales</taxon>
        <taxon>Oscillospiraceae</taxon>
        <taxon>Ruminococcus</taxon>
    </lineage>
</organism>
<feature type="transmembrane region" description="Helical" evidence="7">
    <location>
        <begin position="415"/>
        <end position="441"/>
    </location>
</feature>
<comment type="caution">
    <text evidence="9">The sequence shown here is derived from an EMBL/GenBank/DDBJ whole genome shotgun (WGS) entry which is preliminary data.</text>
</comment>
<evidence type="ECO:0000256" key="3">
    <source>
        <dbReference type="ARBA" id="ARBA00022692"/>
    </source>
</evidence>
<dbReference type="RefSeq" id="WP_186832913.1">
    <property type="nucleotide sequence ID" value="NZ_JAEQMG010000048.1"/>
</dbReference>
<feature type="domain" description="ABC3 transporter permease C-terminal" evidence="8">
    <location>
        <begin position="374"/>
        <end position="532"/>
    </location>
</feature>
<dbReference type="GO" id="GO:0005886">
    <property type="term" value="C:plasma membrane"/>
    <property type="evidence" value="ECO:0007669"/>
    <property type="project" value="UniProtKB-SubCell"/>
</dbReference>
<dbReference type="Pfam" id="PF02687">
    <property type="entry name" value="FtsX"/>
    <property type="match status" value="1"/>
</dbReference>
<keyword evidence="10" id="KW-1185">Reference proteome</keyword>
<evidence type="ECO:0000259" key="8">
    <source>
        <dbReference type="Pfam" id="PF02687"/>
    </source>
</evidence>
<dbReference type="PANTHER" id="PTHR30572">
    <property type="entry name" value="MEMBRANE COMPONENT OF TRANSPORTER-RELATED"/>
    <property type="match status" value="1"/>
</dbReference>
<feature type="compositionally biased region" description="Low complexity" evidence="6">
    <location>
        <begin position="141"/>
        <end position="155"/>
    </location>
</feature>
<dbReference type="Proteomes" id="UP000633365">
    <property type="component" value="Unassembled WGS sequence"/>
</dbReference>
<evidence type="ECO:0000256" key="2">
    <source>
        <dbReference type="ARBA" id="ARBA00022475"/>
    </source>
</evidence>
<sequence length="540" mass="58317">MFIFKYAFKSIGRSIGRNILIGIIVFIIAVSACVAMSIQQAAKTAAATSLKKMDITAQINIDRDYVYQKASENKNSTNIQELMPEMTSLNKQYALDLDDMKSYAEIKKEGSDDPIVKDYYYNASLSINGSSISKYDLKSSSQSATTSSGTAESPTDPAGNVVETPQAPEMPQAQEQSGDFALIGYSSKKAMEDFGSDEDESTCTLESGDFFEENTSEYVCLIEDSLATFNSVSVGDTIKLVNPKNEDETYELKVSGIYKNSSSDSVDGVDPPNRILTSYAVVKDIETKSETTNASSTSSSSSSSDEDSNAMTCKFNGTFIFGSVDDYNQFKEEVKNKAEADGLDGDLYIVTSGDIAAFKAGLKPLENLKSFATTFLYLTLAIGAIVLIVISVISIRDRKYEIGALAAMGLKKLKLSMMFMIEVLAVTLIAILIGAAVGTAISAPVTNYLLTAQVEQQEASDNSQKQQQQGPGAAPGSQDRPEDGEVNGPVTYVSSVDFTIDFFVILKMLLIGIGLAVVSGFTSILFILRYDPKQILASRD</sequence>
<feature type="region of interest" description="Disordered" evidence="6">
    <location>
        <begin position="141"/>
        <end position="177"/>
    </location>
</feature>
<accession>A0A934U088</accession>
<evidence type="ECO:0000256" key="4">
    <source>
        <dbReference type="ARBA" id="ARBA00022989"/>
    </source>
</evidence>
<keyword evidence="4 7" id="KW-1133">Transmembrane helix</keyword>
<feature type="compositionally biased region" description="Low complexity" evidence="6">
    <location>
        <begin position="460"/>
        <end position="478"/>
    </location>
</feature>
<reference evidence="9" key="1">
    <citation type="submission" date="2021-01" db="EMBL/GenBank/DDBJ databases">
        <title>Genome public.</title>
        <authorList>
            <person name="Liu C."/>
            <person name="Sun Q."/>
        </authorList>
    </citation>
    <scope>NUCLEOTIDE SEQUENCE</scope>
    <source>
        <strain evidence="9">M6</strain>
    </source>
</reference>
<comment type="subcellular location">
    <subcellularLocation>
        <location evidence="1">Cell membrane</location>
        <topology evidence="1">Multi-pass membrane protein</topology>
    </subcellularLocation>
</comment>
<dbReference type="EMBL" id="JAEQMG010000048">
    <property type="protein sequence ID" value="MBK6088083.1"/>
    <property type="molecule type" value="Genomic_DNA"/>
</dbReference>
<feature type="transmembrane region" description="Helical" evidence="7">
    <location>
        <begin position="375"/>
        <end position="395"/>
    </location>
</feature>
<evidence type="ECO:0000313" key="10">
    <source>
        <dbReference type="Proteomes" id="UP000633365"/>
    </source>
</evidence>
<dbReference type="InterPro" id="IPR003838">
    <property type="entry name" value="ABC3_permease_C"/>
</dbReference>
<keyword evidence="5 7" id="KW-0472">Membrane</keyword>
<evidence type="ECO:0000313" key="9">
    <source>
        <dbReference type="EMBL" id="MBK6088083.1"/>
    </source>
</evidence>
<evidence type="ECO:0000256" key="5">
    <source>
        <dbReference type="ARBA" id="ARBA00023136"/>
    </source>
</evidence>
<evidence type="ECO:0000256" key="7">
    <source>
        <dbReference type="SAM" id="Phobius"/>
    </source>
</evidence>
<evidence type="ECO:0000256" key="6">
    <source>
        <dbReference type="SAM" id="MobiDB-lite"/>
    </source>
</evidence>
<keyword evidence="2" id="KW-1003">Cell membrane</keyword>
<dbReference type="InterPro" id="IPR050250">
    <property type="entry name" value="Macrolide_Exporter_MacB"/>
</dbReference>
<protein>
    <submittedName>
        <fullName evidence="9">ABC transporter permease</fullName>
    </submittedName>
</protein>
<dbReference type="PROSITE" id="PS51257">
    <property type="entry name" value="PROKAR_LIPOPROTEIN"/>
    <property type="match status" value="1"/>
</dbReference>
<dbReference type="AlphaFoldDB" id="A0A934U088"/>
<feature type="transmembrane region" description="Helical" evidence="7">
    <location>
        <begin position="502"/>
        <end position="528"/>
    </location>
</feature>
<evidence type="ECO:0000256" key="1">
    <source>
        <dbReference type="ARBA" id="ARBA00004651"/>
    </source>
</evidence>
<dbReference type="PANTHER" id="PTHR30572:SF9">
    <property type="entry name" value="ABC TRANSPORTER PERMEASE PROTEIN"/>
    <property type="match status" value="1"/>
</dbReference>
<name>A0A934U088_9FIRM</name>
<feature type="transmembrane region" description="Helical" evidence="7">
    <location>
        <begin position="20"/>
        <end position="38"/>
    </location>
</feature>
<feature type="region of interest" description="Disordered" evidence="6">
    <location>
        <begin position="460"/>
        <end position="486"/>
    </location>
</feature>
<feature type="compositionally biased region" description="Low complexity" evidence="6">
    <location>
        <begin position="165"/>
        <end position="176"/>
    </location>
</feature>